<gene>
    <name evidence="1" type="ORF">H4683_003998</name>
</gene>
<dbReference type="EMBL" id="JADBEL010000039">
    <property type="protein sequence ID" value="MBE1556872.1"/>
    <property type="molecule type" value="Genomic_DNA"/>
</dbReference>
<protein>
    <submittedName>
        <fullName evidence="1">Uncharacterized protein</fullName>
    </submittedName>
</protein>
<reference evidence="1" key="1">
    <citation type="submission" date="2020-10" db="EMBL/GenBank/DDBJ databases">
        <title>Genomic Encyclopedia of Type Strains, Phase IV (KMG-IV): sequencing the most valuable type-strain genomes for metagenomic binning, comparative biology and taxonomic classification.</title>
        <authorList>
            <person name="Goeker M."/>
        </authorList>
    </citation>
    <scope>NUCLEOTIDE SEQUENCE</scope>
    <source>
        <strain evidence="1">DSM 13886</strain>
    </source>
</reference>
<dbReference type="AlphaFoldDB" id="A0A927MQ09"/>
<name>A0A927MQ09_9BACL</name>
<accession>A0A927MQ09</accession>
<evidence type="ECO:0000313" key="1">
    <source>
        <dbReference type="EMBL" id="MBE1556872.1"/>
    </source>
</evidence>
<dbReference type="Proteomes" id="UP000658225">
    <property type="component" value="Unassembled WGS sequence"/>
</dbReference>
<keyword evidence="2" id="KW-1185">Reference proteome</keyword>
<proteinExistence type="predicted"/>
<organism evidence="1 2">
    <name type="scientific">Sporosarcina limicola</name>
    <dbReference type="NCBI Taxonomy" id="34101"/>
    <lineage>
        <taxon>Bacteria</taxon>
        <taxon>Bacillati</taxon>
        <taxon>Bacillota</taxon>
        <taxon>Bacilli</taxon>
        <taxon>Bacillales</taxon>
        <taxon>Caryophanaceae</taxon>
        <taxon>Sporosarcina</taxon>
    </lineage>
</organism>
<evidence type="ECO:0000313" key="2">
    <source>
        <dbReference type="Proteomes" id="UP000658225"/>
    </source>
</evidence>
<dbReference type="RefSeq" id="WP_225942240.1">
    <property type="nucleotide sequence ID" value="NZ_JADBEL010000039.1"/>
</dbReference>
<comment type="caution">
    <text evidence="1">The sequence shown here is derived from an EMBL/GenBank/DDBJ whole genome shotgun (WGS) entry which is preliminary data.</text>
</comment>
<sequence length="54" mass="6024">MEALGEDAKYYQGEISESPVMSDKTTDYIIDKLKDMIYSTSDTIVVISPNMKAS</sequence>